<dbReference type="SMART" id="SM00185">
    <property type="entry name" value="ARM"/>
    <property type="match status" value="4"/>
</dbReference>
<dbReference type="JaponicusDB" id="SJAG_01621">
    <property type="gene designation" value="syo2"/>
</dbReference>
<dbReference type="CDD" id="cd13394">
    <property type="entry name" value="Syo1_like"/>
    <property type="match status" value="1"/>
</dbReference>
<keyword evidence="6" id="KW-1185">Reference proteome</keyword>
<accession>B6JYF9</accession>
<dbReference type="eggNOG" id="ENOG502QWR9">
    <property type="taxonomic scope" value="Eukaryota"/>
</dbReference>
<feature type="domain" description="SYO1-like TPR repeats" evidence="3">
    <location>
        <begin position="436"/>
        <end position="651"/>
    </location>
</feature>
<evidence type="ECO:0000256" key="2">
    <source>
        <dbReference type="SAM" id="MobiDB-lite"/>
    </source>
</evidence>
<dbReference type="InterPro" id="IPR016024">
    <property type="entry name" value="ARM-type_fold"/>
</dbReference>
<dbReference type="AlphaFoldDB" id="B6JYF9"/>
<dbReference type="GO" id="GO:0042273">
    <property type="term" value="P:ribosomal large subunit biogenesis"/>
    <property type="evidence" value="ECO:0000318"/>
    <property type="project" value="GO_Central"/>
</dbReference>
<dbReference type="HOGENOM" id="CLU_016860_0_0_1"/>
<dbReference type="Gene3D" id="1.25.10.10">
    <property type="entry name" value="Leucine-rich Repeat Variant"/>
    <property type="match status" value="1"/>
</dbReference>
<organism evidence="4 6">
    <name type="scientific">Schizosaccharomyces japonicus (strain yFS275 / FY16936)</name>
    <name type="common">Fission yeast</name>
    <dbReference type="NCBI Taxonomy" id="402676"/>
    <lineage>
        <taxon>Eukaryota</taxon>
        <taxon>Fungi</taxon>
        <taxon>Dikarya</taxon>
        <taxon>Ascomycota</taxon>
        <taxon>Taphrinomycotina</taxon>
        <taxon>Schizosaccharomycetes</taxon>
        <taxon>Schizosaccharomycetales</taxon>
        <taxon>Schizosaccharomycetaceae</taxon>
        <taxon>Schizosaccharomyces</taxon>
    </lineage>
</organism>
<feature type="region of interest" description="Disordered" evidence="2">
    <location>
        <begin position="1"/>
        <end position="25"/>
    </location>
</feature>
<protein>
    <recommendedName>
        <fullName evidence="3">SYO1-like TPR repeats domain-containing protein</fullName>
    </recommendedName>
</protein>
<dbReference type="OMA" id="ENELHAD"/>
<dbReference type="Proteomes" id="UP000001744">
    <property type="component" value="Unassembled WGS sequence"/>
</dbReference>
<gene>
    <name evidence="5" type="primary">syo2</name>
    <name evidence="4" type="ORF">SJAG_01621</name>
</gene>
<dbReference type="Pfam" id="PF25567">
    <property type="entry name" value="TPR_SYO1"/>
    <property type="match status" value="1"/>
</dbReference>
<evidence type="ECO:0000313" key="5">
    <source>
        <dbReference type="JaponicusDB" id="SJAG_01621"/>
    </source>
</evidence>
<comment type="similarity">
    <text evidence="1">Belongs to the nuclear import and ribosome assembly adapter family.</text>
</comment>
<evidence type="ECO:0000256" key="1">
    <source>
        <dbReference type="ARBA" id="ARBA00049983"/>
    </source>
</evidence>
<reference evidence="4 6" key="1">
    <citation type="journal article" date="2011" name="Science">
        <title>Comparative functional genomics of the fission yeasts.</title>
        <authorList>
            <person name="Rhind N."/>
            <person name="Chen Z."/>
            <person name="Yassour M."/>
            <person name="Thompson D.A."/>
            <person name="Haas B.J."/>
            <person name="Habib N."/>
            <person name="Wapinski I."/>
            <person name="Roy S."/>
            <person name="Lin M.F."/>
            <person name="Heiman D.I."/>
            <person name="Young S.K."/>
            <person name="Furuya K."/>
            <person name="Guo Y."/>
            <person name="Pidoux A."/>
            <person name="Chen H.M."/>
            <person name="Robbertse B."/>
            <person name="Goldberg J.M."/>
            <person name="Aoki K."/>
            <person name="Bayne E.H."/>
            <person name="Berlin A.M."/>
            <person name="Desjardins C.A."/>
            <person name="Dobbs E."/>
            <person name="Dukaj L."/>
            <person name="Fan L."/>
            <person name="FitzGerald M.G."/>
            <person name="French C."/>
            <person name="Gujja S."/>
            <person name="Hansen K."/>
            <person name="Keifenheim D."/>
            <person name="Levin J.Z."/>
            <person name="Mosher R.A."/>
            <person name="Mueller C.A."/>
            <person name="Pfiffner J."/>
            <person name="Priest M."/>
            <person name="Russ C."/>
            <person name="Smialowska A."/>
            <person name="Swoboda P."/>
            <person name="Sykes S.M."/>
            <person name="Vaughn M."/>
            <person name="Vengrova S."/>
            <person name="Yoder R."/>
            <person name="Zeng Q."/>
            <person name="Allshire R."/>
            <person name="Baulcombe D."/>
            <person name="Birren B.W."/>
            <person name="Brown W."/>
            <person name="Ekwall K."/>
            <person name="Kellis M."/>
            <person name="Leatherwood J."/>
            <person name="Levin H."/>
            <person name="Margalit H."/>
            <person name="Martienssen R."/>
            <person name="Nieduszynski C.A."/>
            <person name="Spatafora J.W."/>
            <person name="Friedman N."/>
            <person name="Dalgaard J.Z."/>
            <person name="Baumann P."/>
            <person name="Niki H."/>
            <person name="Regev A."/>
            <person name="Nusbaum C."/>
        </authorList>
    </citation>
    <scope>NUCLEOTIDE SEQUENCE [LARGE SCALE GENOMIC DNA]</scope>
    <source>
        <strain evidence="6">yFS275 / FY16936</strain>
    </source>
</reference>
<dbReference type="RefSeq" id="XP_002172870.1">
    <property type="nucleotide sequence ID" value="XM_002172834.2"/>
</dbReference>
<dbReference type="VEuPathDB" id="FungiDB:SJAG_01621"/>
<evidence type="ECO:0000259" key="3">
    <source>
        <dbReference type="Pfam" id="PF25567"/>
    </source>
</evidence>
<proteinExistence type="inferred from homology"/>
<dbReference type="EMBL" id="KE651168">
    <property type="protein sequence ID" value="EEB06577.1"/>
    <property type="molecule type" value="Genomic_DNA"/>
</dbReference>
<dbReference type="InterPro" id="IPR052616">
    <property type="entry name" value="SYO1-like"/>
</dbReference>
<evidence type="ECO:0000313" key="6">
    <source>
        <dbReference type="Proteomes" id="UP000001744"/>
    </source>
</evidence>
<dbReference type="STRING" id="402676.B6JYF9"/>
<dbReference type="PANTHER" id="PTHR13347">
    <property type="entry name" value="HEAT REPEAT-CONTAINING PROTEIN 3"/>
    <property type="match status" value="1"/>
</dbReference>
<name>B6JYF9_SCHJY</name>
<evidence type="ECO:0000313" key="4">
    <source>
        <dbReference type="EMBL" id="EEB06577.1"/>
    </source>
</evidence>
<dbReference type="SUPFAM" id="SSF48371">
    <property type="entry name" value="ARM repeat"/>
    <property type="match status" value="1"/>
</dbReference>
<feature type="compositionally biased region" description="Basic residues" evidence="2">
    <location>
        <begin position="1"/>
        <end position="16"/>
    </location>
</feature>
<dbReference type="InterPro" id="IPR000225">
    <property type="entry name" value="Armadillo"/>
</dbReference>
<dbReference type="GeneID" id="7052306"/>
<dbReference type="PANTHER" id="PTHR13347:SF1">
    <property type="entry name" value="HEAT REPEAT-CONTAINING PROTEIN 3"/>
    <property type="match status" value="1"/>
</dbReference>
<dbReference type="InterPro" id="IPR011989">
    <property type="entry name" value="ARM-like"/>
</dbReference>
<sequence>MGRAKGSKRNQHRHRLNPLQKTATNSQEIVLEGKETAIPVLEKLSSSEAKERSWSASAISNLILGDSETRLLLLKNGLVKKLLERLTDDSIEVVIEVTGAIRNLAVEDGYDVCMDMYRKNILSPLKTWMAKIASHLEGMTNGKTPEGQEEAAYQSCLFAVTENICAVLLNLGETTTEVMTALNNNGVLPFLFQLAVHGSLIPEQVQEIVLQALCTLLDDNLAGIKEFVSSSNVDIANVLSVIGEYISKDLPTLQAYSIGVLFQFYEAKQLDKKLESQLQVVPALDNLPTVALPKLGQLLQDGKQFLRSLTTKAFENEKTLADYRIALTVPVVLEILASIASLLQSLADGQVSDEDEMDPEVAATEAIEELDNLVGDDEAADDVDMDSEVPAKQSVQVASEPIVFMLQNIMPILLDLLEPFEPAVASVIPDREKGFLDVVHERSLECLNNIAWSCNGIISEDSPSIGQWRSQAQIILAWVSKIVGPQFEASPSSFLTLCSVLLAASKVYSGNAIPFTPDQVDVLIQFAARLNDFQAQSRLVGALGALAKFEGDIAFNSKIGDLLMSCLTNDNPQPDVAVEALYAIFDVYGDKVYAYDTPVFVQKNYLAALQQAVPALTKMTKRIDRKRCYNARMRAEEAMQNLHAFIDYKINEYK</sequence>
<dbReference type="GO" id="GO:0051082">
    <property type="term" value="F:unfolded protein binding"/>
    <property type="evidence" value="ECO:0000318"/>
    <property type="project" value="GO_Central"/>
</dbReference>
<dbReference type="OrthoDB" id="288703at2759"/>
<dbReference type="InterPro" id="IPR057990">
    <property type="entry name" value="TPR_SYO1"/>
</dbReference>
<dbReference type="GO" id="GO:0006606">
    <property type="term" value="P:protein import into nucleus"/>
    <property type="evidence" value="ECO:0000318"/>
    <property type="project" value="GO_Central"/>
</dbReference>